<organism evidence="11 12">
    <name type="scientific">Ranatra chinensis</name>
    <dbReference type="NCBI Taxonomy" id="642074"/>
    <lineage>
        <taxon>Eukaryota</taxon>
        <taxon>Metazoa</taxon>
        <taxon>Ecdysozoa</taxon>
        <taxon>Arthropoda</taxon>
        <taxon>Hexapoda</taxon>
        <taxon>Insecta</taxon>
        <taxon>Pterygota</taxon>
        <taxon>Neoptera</taxon>
        <taxon>Paraneoptera</taxon>
        <taxon>Hemiptera</taxon>
        <taxon>Heteroptera</taxon>
        <taxon>Panheteroptera</taxon>
        <taxon>Nepomorpha</taxon>
        <taxon>Nepidae</taxon>
        <taxon>Ranatrinae</taxon>
        <taxon>Ranatra</taxon>
    </lineage>
</organism>
<dbReference type="PANTHER" id="PTHR13302:SF8">
    <property type="entry name" value="CONSERVED OLIGOMERIC GOLGI COMPLEX SUBUNIT 3"/>
    <property type="match status" value="1"/>
</dbReference>
<comment type="caution">
    <text evidence="11">The sequence shown here is derived from an EMBL/GenBank/DDBJ whole genome shotgun (WGS) entry which is preliminary data.</text>
</comment>
<evidence type="ECO:0000256" key="1">
    <source>
        <dbReference type="ARBA" id="ARBA00004395"/>
    </source>
</evidence>
<keyword evidence="12" id="KW-1185">Reference proteome</keyword>
<reference evidence="11 12" key="1">
    <citation type="submission" date="2024-07" db="EMBL/GenBank/DDBJ databases">
        <title>Chromosome-level genome assembly of the water stick insect Ranatra chinensis (Heteroptera: Nepidae).</title>
        <authorList>
            <person name="Liu X."/>
        </authorList>
    </citation>
    <scope>NUCLEOTIDE SEQUENCE [LARGE SCALE GENOMIC DNA]</scope>
    <source>
        <strain evidence="11">Cailab_2021Rc</strain>
        <tissue evidence="11">Muscle</tissue>
    </source>
</reference>
<feature type="domain" description="Conserved oligomeric Golgi complex subunit 3 N-terminal" evidence="9">
    <location>
        <begin position="30"/>
        <end position="171"/>
    </location>
</feature>
<protein>
    <recommendedName>
        <fullName evidence="3">Conserved oligomeric Golgi complex subunit 3</fullName>
    </recommendedName>
    <alternativeName>
        <fullName evidence="8">Component of oligomeric Golgi complex 3</fullName>
    </alternativeName>
</protein>
<accession>A0ABD0XX68</accession>
<evidence type="ECO:0000256" key="2">
    <source>
        <dbReference type="ARBA" id="ARBA00009936"/>
    </source>
</evidence>
<dbReference type="AlphaFoldDB" id="A0ABD0XX68"/>
<evidence type="ECO:0000256" key="4">
    <source>
        <dbReference type="ARBA" id="ARBA00022448"/>
    </source>
</evidence>
<name>A0ABD0XX68_9HEMI</name>
<comment type="similarity">
    <text evidence="2">Belongs to the COG3 family.</text>
</comment>
<dbReference type="PANTHER" id="PTHR13302">
    <property type="entry name" value="CONSERVED OLIGOMERIC GOLGI COMPLEX COMPONENT 3"/>
    <property type="match status" value="1"/>
</dbReference>
<keyword evidence="4" id="KW-0813">Transport</keyword>
<evidence type="ECO:0000259" key="9">
    <source>
        <dbReference type="Pfam" id="PF04136"/>
    </source>
</evidence>
<keyword evidence="6" id="KW-0333">Golgi apparatus</keyword>
<dbReference type="GO" id="GO:0015031">
    <property type="term" value="P:protein transport"/>
    <property type="evidence" value="ECO:0007669"/>
    <property type="project" value="UniProtKB-KW"/>
</dbReference>
<keyword evidence="5" id="KW-0653">Protein transport</keyword>
<dbReference type="EMBL" id="JBFDAA010000019">
    <property type="protein sequence ID" value="KAL1115852.1"/>
    <property type="molecule type" value="Genomic_DNA"/>
</dbReference>
<dbReference type="GO" id="GO:0000139">
    <property type="term" value="C:Golgi membrane"/>
    <property type="evidence" value="ECO:0007669"/>
    <property type="project" value="UniProtKB-SubCell"/>
</dbReference>
<dbReference type="InterPro" id="IPR048320">
    <property type="entry name" value="COG3_N"/>
</dbReference>
<dbReference type="Pfam" id="PF20671">
    <property type="entry name" value="COG3_C"/>
    <property type="match status" value="1"/>
</dbReference>
<comment type="subcellular location">
    <subcellularLocation>
        <location evidence="1">Golgi apparatus membrane</location>
        <topology evidence="1">Peripheral membrane protein</topology>
    </subcellularLocation>
</comment>
<evidence type="ECO:0000259" key="10">
    <source>
        <dbReference type="Pfam" id="PF20671"/>
    </source>
</evidence>
<feature type="domain" description="Conserved oligomeric Golgi complex subunit 3 C-terminal" evidence="10">
    <location>
        <begin position="184"/>
        <end position="523"/>
    </location>
</feature>
<evidence type="ECO:0000256" key="6">
    <source>
        <dbReference type="ARBA" id="ARBA00023034"/>
    </source>
</evidence>
<evidence type="ECO:0000313" key="11">
    <source>
        <dbReference type="EMBL" id="KAL1115852.1"/>
    </source>
</evidence>
<dbReference type="Proteomes" id="UP001558652">
    <property type="component" value="Unassembled WGS sequence"/>
</dbReference>
<evidence type="ECO:0000256" key="5">
    <source>
        <dbReference type="ARBA" id="ARBA00022927"/>
    </source>
</evidence>
<sequence>MYVSYFLQFLSWYSKKEDEWTKREDREYATYLDNLANQKDECNELLVQVEKSLAILRDLSQEYQRVSHKTNSLHVVSEKLLADQSRLIKVRDEISERLNHFRSLDRITQALDTVTLSVHSPNLESALDQLNEHIRYHKAHTEFKDSWSYVARYEATLSRLLSLMVSQVLSGLTSASSQAVATSASHYPRFQSAANSIRPIVALLEARTSVSSEYEDALTECQQCYVSVRESLIGPSVRKTMSELAWKGGYDHCSHMRSACAFLIHVSQDEHRLYHQFFDRQTDVFNKYLESLCTCLYDTTRPMVIHMKYLESLAELCSILRLEMLQEHVSNNREALSAFGNIAERLLQDVQERLIFRTYMYLKTDIAEYKPSPGDLAYPEKLHMMQSLNEQERSALSESRSSLVSVGSATSQEVAKINTAPYNMSEGSPADLHGMWYPPVRRTLVCLSRMYRCVERPIFQGIAQEALTLCMENVQQATNQISANKSALDGEMFQIKHLLILREQIAPFQVDFTIKSMSLDFSKTKTAAIQLINKKSRLFSLSSNNALLEFLLEGSPEVREQWLDSRKDVDRSLKASCESFIGHATRHLMGAQFMMTVDKAENWTLKETLHEQPWVKAEILAELVQSATKSIKTNLTGLQTTMKLYLANRDTEFILYRPIKNNVIGCFTRLQHLIFSGGYTQEEQSLIGCPTPEQVSILLSSVSLVAPSP</sequence>
<gene>
    <name evidence="11" type="ORF">AAG570_006141</name>
</gene>
<evidence type="ECO:0000256" key="8">
    <source>
        <dbReference type="ARBA" id="ARBA00031339"/>
    </source>
</evidence>
<evidence type="ECO:0000313" key="12">
    <source>
        <dbReference type="Proteomes" id="UP001558652"/>
    </source>
</evidence>
<dbReference type="InterPro" id="IPR048685">
    <property type="entry name" value="COG3_C"/>
</dbReference>
<evidence type="ECO:0000256" key="7">
    <source>
        <dbReference type="ARBA" id="ARBA00023136"/>
    </source>
</evidence>
<keyword evidence="7" id="KW-0472">Membrane</keyword>
<dbReference type="Pfam" id="PF04136">
    <property type="entry name" value="COG3_N"/>
    <property type="match status" value="1"/>
</dbReference>
<dbReference type="InterPro" id="IPR007265">
    <property type="entry name" value="COG_su3"/>
</dbReference>
<evidence type="ECO:0000256" key="3">
    <source>
        <dbReference type="ARBA" id="ARBA00020976"/>
    </source>
</evidence>
<proteinExistence type="inferred from homology"/>